<feature type="domain" description="AAA+ ATPase" evidence="1">
    <location>
        <begin position="38"/>
        <end position="188"/>
    </location>
</feature>
<dbReference type="GO" id="GO:0016887">
    <property type="term" value="F:ATP hydrolysis activity"/>
    <property type="evidence" value="ECO:0007669"/>
    <property type="project" value="InterPro"/>
</dbReference>
<gene>
    <name evidence="2" type="ORF">LCGC14_1332530</name>
</gene>
<dbReference type="Gene3D" id="3.40.50.300">
    <property type="entry name" value="P-loop containing nucleotide triphosphate hydrolases"/>
    <property type="match status" value="1"/>
</dbReference>
<accession>A0A0F9KGV0</accession>
<proteinExistence type="predicted"/>
<sequence>MEEKIIIISQKLNTIRYIQQHDEFDYLKSLIKSIEKGVCIGILLHGPPGTGKTLLATSLAHFFNAHYYIIDGSPDLDRRDIEGYWELYNGETRFNYGPLTRSIDDANRDGISFIIINEVNAIRESEQISLNSLLSENHINLISKGFERYELNPKSKLVIIGTLNKGVIGINKLQEAFEDRFIVSPEINYPIKQKEIEIAT</sequence>
<dbReference type="InterPro" id="IPR003593">
    <property type="entry name" value="AAA+_ATPase"/>
</dbReference>
<evidence type="ECO:0000259" key="1">
    <source>
        <dbReference type="SMART" id="SM00382"/>
    </source>
</evidence>
<dbReference type="InterPro" id="IPR027417">
    <property type="entry name" value="P-loop_NTPase"/>
</dbReference>
<dbReference type="Pfam" id="PF07728">
    <property type="entry name" value="AAA_5"/>
    <property type="match status" value="1"/>
</dbReference>
<dbReference type="InterPro" id="IPR011704">
    <property type="entry name" value="ATPase_dyneun-rel_AAA"/>
</dbReference>
<dbReference type="InterPro" id="IPR050764">
    <property type="entry name" value="CbbQ/NirQ/NorQ/GpvN"/>
</dbReference>
<dbReference type="SUPFAM" id="SSF52540">
    <property type="entry name" value="P-loop containing nucleoside triphosphate hydrolases"/>
    <property type="match status" value="1"/>
</dbReference>
<feature type="non-terminal residue" evidence="2">
    <location>
        <position position="200"/>
    </location>
</feature>
<dbReference type="EMBL" id="LAZR01008066">
    <property type="protein sequence ID" value="KKM81173.1"/>
    <property type="molecule type" value="Genomic_DNA"/>
</dbReference>
<dbReference type="AlphaFoldDB" id="A0A0F9KGV0"/>
<dbReference type="PANTHER" id="PTHR42759:SF1">
    <property type="entry name" value="MAGNESIUM-CHELATASE SUBUNIT CHLD"/>
    <property type="match status" value="1"/>
</dbReference>
<name>A0A0F9KGV0_9ZZZZ</name>
<comment type="caution">
    <text evidence="2">The sequence shown here is derived from an EMBL/GenBank/DDBJ whole genome shotgun (WGS) entry which is preliminary data.</text>
</comment>
<evidence type="ECO:0000313" key="2">
    <source>
        <dbReference type="EMBL" id="KKM81173.1"/>
    </source>
</evidence>
<dbReference type="SMART" id="SM00382">
    <property type="entry name" value="AAA"/>
    <property type="match status" value="1"/>
</dbReference>
<dbReference type="PANTHER" id="PTHR42759">
    <property type="entry name" value="MOXR FAMILY PROTEIN"/>
    <property type="match status" value="1"/>
</dbReference>
<dbReference type="GO" id="GO:0005524">
    <property type="term" value="F:ATP binding"/>
    <property type="evidence" value="ECO:0007669"/>
    <property type="project" value="InterPro"/>
</dbReference>
<reference evidence="2" key="1">
    <citation type="journal article" date="2015" name="Nature">
        <title>Complex archaea that bridge the gap between prokaryotes and eukaryotes.</title>
        <authorList>
            <person name="Spang A."/>
            <person name="Saw J.H."/>
            <person name="Jorgensen S.L."/>
            <person name="Zaremba-Niedzwiedzka K."/>
            <person name="Martijn J."/>
            <person name="Lind A.E."/>
            <person name="van Eijk R."/>
            <person name="Schleper C."/>
            <person name="Guy L."/>
            <person name="Ettema T.J."/>
        </authorList>
    </citation>
    <scope>NUCLEOTIDE SEQUENCE</scope>
</reference>
<protein>
    <recommendedName>
        <fullName evidence="1">AAA+ ATPase domain-containing protein</fullName>
    </recommendedName>
</protein>
<organism evidence="2">
    <name type="scientific">marine sediment metagenome</name>
    <dbReference type="NCBI Taxonomy" id="412755"/>
    <lineage>
        <taxon>unclassified sequences</taxon>
        <taxon>metagenomes</taxon>
        <taxon>ecological metagenomes</taxon>
    </lineage>
</organism>